<dbReference type="PANTHER" id="PTHR10344">
    <property type="entry name" value="THYMIDYLATE KINASE"/>
    <property type="match status" value="1"/>
</dbReference>
<dbReference type="HAMAP" id="MF_00165">
    <property type="entry name" value="Thymidylate_kinase"/>
    <property type="match status" value="1"/>
</dbReference>
<dbReference type="Pfam" id="PF02223">
    <property type="entry name" value="Thymidylate_kin"/>
    <property type="match status" value="1"/>
</dbReference>
<dbReference type="Gene3D" id="3.40.50.300">
    <property type="entry name" value="P-loop containing nucleotide triphosphate hydrolases"/>
    <property type="match status" value="1"/>
</dbReference>
<dbReference type="AlphaFoldDB" id="A0A0F9DAW3"/>
<dbReference type="GO" id="GO:0004798">
    <property type="term" value="F:dTMP kinase activity"/>
    <property type="evidence" value="ECO:0007669"/>
    <property type="project" value="UniProtKB-EC"/>
</dbReference>
<dbReference type="SUPFAM" id="SSF52540">
    <property type="entry name" value="P-loop containing nucleoside triphosphate hydrolases"/>
    <property type="match status" value="1"/>
</dbReference>
<dbReference type="GO" id="GO:0006235">
    <property type="term" value="P:dTTP biosynthetic process"/>
    <property type="evidence" value="ECO:0007669"/>
    <property type="project" value="TreeGrafter"/>
</dbReference>
<evidence type="ECO:0000256" key="5">
    <source>
        <dbReference type="ARBA" id="ARBA00022741"/>
    </source>
</evidence>
<keyword evidence="7" id="KW-0067">ATP-binding</keyword>
<reference evidence="10" key="1">
    <citation type="journal article" date="2015" name="Nature">
        <title>Complex archaea that bridge the gap between prokaryotes and eukaryotes.</title>
        <authorList>
            <person name="Spang A."/>
            <person name="Saw J.H."/>
            <person name="Jorgensen S.L."/>
            <person name="Zaremba-Niedzwiedzka K."/>
            <person name="Martijn J."/>
            <person name="Lind A.E."/>
            <person name="van Eijk R."/>
            <person name="Schleper C."/>
            <person name="Guy L."/>
            <person name="Ettema T.J."/>
        </authorList>
    </citation>
    <scope>NUCLEOTIDE SEQUENCE</scope>
</reference>
<dbReference type="GO" id="GO:0005829">
    <property type="term" value="C:cytosol"/>
    <property type="evidence" value="ECO:0007669"/>
    <property type="project" value="TreeGrafter"/>
</dbReference>
<dbReference type="GO" id="GO:0006233">
    <property type="term" value="P:dTDP biosynthetic process"/>
    <property type="evidence" value="ECO:0007669"/>
    <property type="project" value="InterPro"/>
</dbReference>
<dbReference type="GO" id="GO:0006227">
    <property type="term" value="P:dUDP biosynthetic process"/>
    <property type="evidence" value="ECO:0007669"/>
    <property type="project" value="TreeGrafter"/>
</dbReference>
<dbReference type="EMBL" id="LAZR01040274">
    <property type="protein sequence ID" value="KKL14901.1"/>
    <property type="molecule type" value="Genomic_DNA"/>
</dbReference>
<evidence type="ECO:0000256" key="7">
    <source>
        <dbReference type="ARBA" id="ARBA00022840"/>
    </source>
</evidence>
<keyword evidence="6" id="KW-0418">Kinase</keyword>
<keyword evidence="4" id="KW-0545">Nucleotide biosynthesis</keyword>
<dbReference type="PANTHER" id="PTHR10344:SF4">
    <property type="entry name" value="UMP-CMP KINASE 2, MITOCHONDRIAL"/>
    <property type="match status" value="1"/>
</dbReference>
<keyword evidence="5" id="KW-0547">Nucleotide-binding</keyword>
<evidence type="ECO:0000256" key="3">
    <source>
        <dbReference type="ARBA" id="ARBA00022679"/>
    </source>
</evidence>
<evidence type="ECO:0000313" key="10">
    <source>
        <dbReference type="EMBL" id="KKL14901.1"/>
    </source>
</evidence>
<comment type="catalytic activity">
    <reaction evidence="8">
        <text>dTMP + ATP = dTDP + ADP</text>
        <dbReference type="Rhea" id="RHEA:13517"/>
        <dbReference type="ChEBI" id="CHEBI:30616"/>
        <dbReference type="ChEBI" id="CHEBI:58369"/>
        <dbReference type="ChEBI" id="CHEBI:63528"/>
        <dbReference type="ChEBI" id="CHEBI:456216"/>
        <dbReference type="EC" id="2.7.4.9"/>
    </reaction>
</comment>
<gene>
    <name evidence="10" type="ORF">LCGC14_2511020</name>
</gene>
<name>A0A0F9DAW3_9ZZZZ</name>
<proteinExistence type="inferred from homology"/>
<protein>
    <recommendedName>
        <fullName evidence="2">dTMP kinase</fullName>
        <ecNumber evidence="2">2.7.4.9</ecNumber>
    </recommendedName>
</protein>
<evidence type="ECO:0000256" key="2">
    <source>
        <dbReference type="ARBA" id="ARBA00012980"/>
    </source>
</evidence>
<dbReference type="EC" id="2.7.4.9" evidence="2"/>
<organism evidence="10">
    <name type="scientific">marine sediment metagenome</name>
    <dbReference type="NCBI Taxonomy" id="412755"/>
    <lineage>
        <taxon>unclassified sequences</taxon>
        <taxon>metagenomes</taxon>
        <taxon>ecological metagenomes</taxon>
    </lineage>
</organism>
<dbReference type="InterPro" id="IPR039430">
    <property type="entry name" value="Thymidylate_kin-like_dom"/>
</dbReference>
<evidence type="ECO:0000259" key="9">
    <source>
        <dbReference type="Pfam" id="PF02223"/>
    </source>
</evidence>
<evidence type="ECO:0000256" key="4">
    <source>
        <dbReference type="ARBA" id="ARBA00022727"/>
    </source>
</evidence>
<accession>A0A0F9DAW3</accession>
<comment type="similarity">
    <text evidence="1">Belongs to the thymidylate kinase family.</text>
</comment>
<dbReference type="GO" id="GO:0005524">
    <property type="term" value="F:ATP binding"/>
    <property type="evidence" value="ECO:0007669"/>
    <property type="project" value="UniProtKB-KW"/>
</dbReference>
<sequence length="210" mass="23393">MPLISFEGIDKCGKDTQIGLLAARLTSRGIPHLITRLPGGTDFGQKMRQLLLDANSEISERAEVFLFMADAAQNFEETVKPALKEGTYVISNRGIDSPFAYQGFGRGLPFYLLKAGFGYATEYTVPGITILLDIPPEEAEKRKSGREFQDGDRFESLDLRFHQKVRDGYLSLARQHQDRIVVIDAIANSDLVAYKVFRALGEKYPEVNGG</sequence>
<keyword evidence="3" id="KW-0808">Transferase</keyword>
<comment type="caution">
    <text evidence="10">The sequence shown here is derived from an EMBL/GenBank/DDBJ whole genome shotgun (WGS) entry which is preliminary data.</text>
</comment>
<dbReference type="InterPro" id="IPR027417">
    <property type="entry name" value="P-loop_NTPase"/>
</dbReference>
<feature type="domain" description="Thymidylate kinase-like" evidence="9">
    <location>
        <begin position="6"/>
        <end position="190"/>
    </location>
</feature>
<evidence type="ECO:0000256" key="6">
    <source>
        <dbReference type="ARBA" id="ARBA00022777"/>
    </source>
</evidence>
<evidence type="ECO:0000256" key="8">
    <source>
        <dbReference type="ARBA" id="ARBA00048743"/>
    </source>
</evidence>
<evidence type="ECO:0000256" key="1">
    <source>
        <dbReference type="ARBA" id="ARBA00009776"/>
    </source>
</evidence>
<dbReference type="FunFam" id="3.40.50.300:FF:000225">
    <property type="entry name" value="Thymidylate kinase"/>
    <property type="match status" value="1"/>
</dbReference>
<dbReference type="NCBIfam" id="TIGR00041">
    <property type="entry name" value="DTMP_kinase"/>
    <property type="match status" value="1"/>
</dbReference>
<dbReference type="InterPro" id="IPR018094">
    <property type="entry name" value="Thymidylate_kinase"/>
</dbReference>
<dbReference type="CDD" id="cd01672">
    <property type="entry name" value="TMPK"/>
    <property type="match status" value="1"/>
</dbReference>